<dbReference type="Pfam" id="PF07883">
    <property type="entry name" value="Cupin_2"/>
    <property type="match status" value="1"/>
</dbReference>
<dbReference type="InterPro" id="IPR001387">
    <property type="entry name" value="Cro/C1-type_HTH"/>
</dbReference>
<dbReference type="RefSeq" id="WP_187974451.1">
    <property type="nucleotide sequence ID" value="NZ_CP046884.1"/>
</dbReference>
<dbReference type="EMBL" id="CP046884">
    <property type="protein sequence ID" value="QNQ91137.1"/>
    <property type="molecule type" value="Genomic_DNA"/>
</dbReference>
<dbReference type="Proteomes" id="UP000516320">
    <property type="component" value="Chromosome"/>
</dbReference>
<feature type="domain" description="HTH cro/C1-type" evidence="2">
    <location>
        <begin position="27"/>
        <end position="81"/>
    </location>
</feature>
<dbReference type="KEGG" id="cpoy:GP475_11205"/>
<dbReference type="CDD" id="cd00093">
    <property type="entry name" value="HTH_XRE"/>
    <property type="match status" value="1"/>
</dbReference>
<evidence type="ECO:0000259" key="2">
    <source>
        <dbReference type="PROSITE" id="PS50943"/>
    </source>
</evidence>
<gene>
    <name evidence="3" type="ORF">GP475_11205</name>
</gene>
<dbReference type="CDD" id="cd02209">
    <property type="entry name" value="cupin_XRE_C"/>
    <property type="match status" value="1"/>
</dbReference>
<keyword evidence="1" id="KW-0238">DNA-binding</keyword>
<dbReference type="SUPFAM" id="SSF47413">
    <property type="entry name" value="lambda repressor-like DNA-binding domains"/>
    <property type="match status" value="1"/>
</dbReference>
<keyword evidence="4" id="KW-1185">Reference proteome</keyword>
<evidence type="ECO:0000313" key="4">
    <source>
        <dbReference type="Proteomes" id="UP000516320"/>
    </source>
</evidence>
<dbReference type="PANTHER" id="PTHR46797">
    <property type="entry name" value="HTH-TYPE TRANSCRIPTIONAL REGULATOR"/>
    <property type="match status" value="1"/>
</dbReference>
<dbReference type="SUPFAM" id="SSF51182">
    <property type="entry name" value="RmlC-like cupins"/>
    <property type="match status" value="1"/>
</dbReference>
<evidence type="ECO:0000256" key="1">
    <source>
        <dbReference type="ARBA" id="ARBA00023125"/>
    </source>
</evidence>
<dbReference type="AlphaFoldDB" id="A0A7H0SRG2"/>
<dbReference type="InterPro" id="IPR011051">
    <property type="entry name" value="RmlC_Cupin_sf"/>
</dbReference>
<dbReference type="PANTHER" id="PTHR46797:SF1">
    <property type="entry name" value="METHYLPHOSPHONATE SYNTHASE"/>
    <property type="match status" value="1"/>
</dbReference>
<dbReference type="InterPro" id="IPR014710">
    <property type="entry name" value="RmlC-like_jellyroll"/>
</dbReference>
<organism evidence="3 4">
    <name type="scientific">Corynebacterium poyangense</name>
    <dbReference type="NCBI Taxonomy" id="2684405"/>
    <lineage>
        <taxon>Bacteria</taxon>
        <taxon>Bacillati</taxon>
        <taxon>Actinomycetota</taxon>
        <taxon>Actinomycetes</taxon>
        <taxon>Mycobacteriales</taxon>
        <taxon>Corynebacteriaceae</taxon>
        <taxon>Corynebacterium</taxon>
    </lineage>
</organism>
<dbReference type="GO" id="GO:0003677">
    <property type="term" value="F:DNA binding"/>
    <property type="evidence" value="ECO:0007669"/>
    <property type="project" value="UniProtKB-KW"/>
</dbReference>
<dbReference type="PROSITE" id="PS50943">
    <property type="entry name" value="HTH_CROC1"/>
    <property type="match status" value="1"/>
</dbReference>
<dbReference type="Gene3D" id="1.10.260.40">
    <property type="entry name" value="lambda repressor-like DNA-binding domains"/>
    <property type="match status" value="1"/>
</dbReference>
<protein>
    <submittedName>
        <fullName evidence="3">Helix-turn-helix domain-containing protein</fullName>
    </submittedName>
</protein>
<proteinExistence type="predicted"/>
<accession>A0A7H0SRG2</accession>
<name>A0A7H0SRG2_9CORY</name>
<reference evidence="3 4" key="1">
    <citation type="submission" date="2019-12" db="EMBL/GenBank/DDBJ databases">
        <title>Corynebacterium sp. nov., isolated from feces of the Anser Albifrons in China.</title>
        <authorList>
            <person name="Liu Q."/>
        </authorList>
    </citation>
    <scope>NUCLEOTIDE SEQUENCE [LARGE SCALE GENOMIC DNA]</scope>
    <source>
        <strain evidence="3 4">4H37-19</strain>
    </source>
</reference>
<dbReference type="InterPro" id="IPR010982">
    <property type="entry name" value="Lambda_DNA-bd_dom_sf"/>
</dbReference>
<dbReference type="GO" id="GO:0003700">
    <property type="term" value="F:DNA-binding transcription factor activity"/>
    <property type="evidence" value="ECO:0007669"/>
    <property type="project" value="TreeGrafter"/>
</dbReference>
<dbReference type="Pfam" id="PF13560">
    <property type="entry name" value="HTH_31"/>
    <property type="match status" value="1"/>
</dbReference>
<dbReference type="InterPro" id="IPR013096">
    <property type="entry name" value="Cupin_2"/>
</dbReference>
<dbReference type="InterPro" id="IPR050807">
    <property type="entry name" value="TransReg_Diox_bact_type"/>
</dbReference>
<evidence type="ECO:0000313" key="3">
    <source>
        <dbReference type="EMBL" id="QNQ91137.1"/>
    </source>
</evidence>
<sequence length="200" mass="22022">MKSLPLRPEGDPAGFSSGTQLYLGRRLRALREQRRLTLDQVARATGLSKSFISRIERDLVSPSVSSLVTICQVLGISAGELLDSPQTYLVRYESAPEIDLGGAGIAERLLSPFDQRGLQLIHASIAPGGEGEEELYTMDCAMEAVHVISGEFVLVTSDEQYQLKKGDTVTFPGKEAHTWRNPRSDVPAEVLWVLTRYPVH</sequence>
<dbReference type="SMART" id="SM00530">
    <property type="entry name" value="HTH_XRE"/>
    <property type="match status" value="1"/>
</dbReference>
<dbReference type="Gene3D" id="2.60.120.10">
    <property type="entry name" value="Jelly Rolls"/>
    <property type="match status" value="1"/>
</dbReference>
<dbReference type="GO" id="GO:0005829">
    <property type="term" value="C:cytosol"/>
    <property type="evidence" value="ECO:0007669"/>
    <property type="project" value="TreeGrafter"/>
</dbReference>